<evidence type="ECO:0000256" key="1">
    <source>
        <dbReference type="SAM" id="Phobius"/>
    </source>
</evidence>
<keyword evidence="1" id="KW-0472">Membrane</keyword>
<feature type="transmembrane region" description="Helical" evidence="1">
    <location>
        <begin position="22"/>
        <end position="39"/>
    </location>
</feature>
<sequence length="380" mass="44198">MVINHNTKTDITLSGLSSGEPLVYILSTLYFLVGILLILESRRIFKLSRHDIYKSPLYFRLVILNLSTISMLWRGVLSFVTPNYHNLFARNIFETFLPLYFQYSSFLLFVLFYSFTLYKINDNHTKIRKLLLPLYVHLQIGVFVFGIISSAYGTLFDKKIDFFRLNDGNLTFIASVLTIMSIVLAAFCWLSWKYLKNIPLTQISRDQLSSIALLMSINITIFVFHGIWDLCTLTGHNYLNNKCDQWYGNNDQRYYWVYFFWYLVTDGFPSISLLAIFHINISNEVFKKKELRTYLSESLVNSDTASLLSTKNQSSKFALFKKYMCCCLPRKNSSLDGKLASDFTNKNPINHEKIEQIMHLVANSSESKSEEFDPNDFLVD</sequence>
<comment type="caution">
    <text evidence="2">The sequence shown here is derived from an EMBL/GenBank/DDBJ whole genome shotgun (WGS) entry which is preliminary data.</text>
</comment>
<dbReference type="AlphaFoldDB" id="A0AAV7YZZ0"/>
<feature type="transmembrane region" description="Helical" evidence="1">
    <location>
        <begin position="172"/>
        <end position="190"/>
    </location>
</feature>
<proteinExistence type="predicted"/>
<dbReference type="Proteomes" id="UP001146793">
    <property type="component" value="Unassembled WGS sequence"/>
</dbReference>
<name>A0AAV7YZZ0_9EUKA</name>
<protein>
    <submittedName>
        <fullName evidence="2">Uncharacterized protein</fullName>
    </submittedName>
</protein>
<feature type="transmembrane region" description="Helical" evidence="1">
    <location>
        <begin position="211"/>
        <end position="228"/>
    </location>
</feature>
<keyword evidence="1" id="KW-0812">Transmembrane</keyword>
<reference evidence="2" key="1">
    <citation type="submission" date="2022-08" db="EMBL/GenBank/DDBJ databases">
        <title>Novel sulphate-reducing endosymbionts in the free-living metamonad Anaeramoeba.</title>
        <authorList>
            <person name="Jerlstrom-Hultqvist J."/>
            <person name="Cepicka I."/>
            <person name="Gallot-Lavallee L."/>
            <person name="Salas-Leiva D."/>
            <person name="Curtis B.A."/>
            <person name="Zahonova K."/>
            <person name="Pipaliya S."/>
            <person name="Dacks J."/>
            <person name="Roger A.J."/>
        </authorList>
    </citation>
    <scope>NUCLEOTIDE SEQUENCE</scope>
    <source>
        <strain evidence="2">Busselton2</strain>
    </source>
</reference>
<organism evidence="2 3">
    <name type="scientific">Anaeramoeba flamelloides</name>
    <dbReference type="NCBI Taxonomy" id="1746091"/>
    <lineage>
        <taxon>Eukaryota</taxon>
        <taxon>Metamonada</taxon>
        <taxon>Anaeramoebidae</taxon>
        <taxon>Anaeramoeba</taxon>
    </lineage>
</organism>
<feature type="transmembrane region" description="Helical" evidence="1">
    <location>
        <begin position="59"/>
        <end position="80"/>
    </location>
</feature>
<feature type="transmembrane region" description="Helical" evidence="1">
    <location>
        <begin position="130"/>
        <end position="152"/>
    </location>
</feature>
<accession>A0AAV7YZZ0</accession>
<dbReference type="EMBL" id="JANTQA010000040">
    <property type="protein sequence ID" value="KAJ3435432.1"/>
    <property type="molecule type" value="Genomic_DNA"/>
</dbReference>
<feature type="transmembrane region" description="Helical" evidence="1">
    <location>
        <begin position="100"/>
        <end position="118"/>
    </location>
</feature>
<evidence type="ECO:0000313" key="2">
    <source>
        <dbReference type="EMBL" id="KAJ3435432.1"/>
    </source>
</evidence>
<feature type="transmembrane region" description="Helical" evidence="1">
    <location>
        <begin position="255"/>
        <end position="279"/>
    </location>
</feature>
<gene>
    <name evidence="2" type="ORF">M0812_19620</name>
</gene>
<keyword evidence="1" id="KW-1133">Transmembrane helix</keyword>
<evidence type="ECO:0000313" key="3">
    <source>
        <dbReference type="Proteomes" id="UP001146793"/>
    </source>
</evidence>